<reference evidence="2 3" key="1">
    <citation type="submission" date="2015-09" db="EMBL/GenBank/DDBJ databases">
        <title>Genome sequencing project for genomic taxonomy and phylogenomics of Bacillus-like bacteria.</title>
        <authorList>
            <person name="Liu B."/>
            <person name="Wang J."/>
            <person name="Zhu Y."/>
            <person name="Liu G."/>
            <person name="Chen Q."/>
            <person name="Chen Z."/>
            <person name="Lan J."/>
            <person name="Che J."/>
            <person name="Ge C."/>
            <person name="Shi H."/>
            <person name="Pan Z."/>
            <person name="Liu X."/>
        </authorList>
    </citation>
    <scope>NUCLEOTIDE SEQUENCE [LARGE SCALE GENOMIC DNA]</scope>
    <source>
        <strain evidence="2 3">DSM 8552</strain>
    </source>
</reference>
<evidence type="ECO:0000313" key="3">
    <source>
        <dbReference type="Proteomes" id="UP000051063"/>
    </source>
</evidence>
<comment type="caution">
    <text evidence="2">The sequence shown here is derived from an EMBL/GenBank/DDBJ whole genome shotgun (WGS) entry which is preliminary data.</text>
</comment>
<accession>A0ABR5N3L5</accession>
<feature type="transmembrane region" description="Helical" evidence="1">
    <location>
        <begin position="34"/>
        <end position="58"/>
    </location>
</feature>
<gene>
    <name evidence="2" type="ORF">AN963_27385</name>
</gene>
<feature type="transmembrane region" description="Helical" evidence="1">
    <location>
        <begin position="5"/>
        <end position="22"/>
    </location>
</feature>
<keyword evidence="1" id="KW-1133">Transmembrane helix</keyword>
<proteinExistence type="predicted"/>
<sequence>MEKKISIVLGFLTGVFLVNWNFDISFLDDLGINAYYIIIAIRWIGFLGALLCALTLLFDALKAIRSS</sequence>
<dbReference type="RefSeq" id="WP_055747640.1">
    <property type="nucleotide sequence ID" value="NZ_LJJB01000013.1"/>
</dbReference>
<keyword evidence="1" id="KW-0812">Transmembrane</keyword>
<organism evidence="2 3">
    <name type="scientific">Brevibacillus choshinensis</name>
    <dbReference type="NCBI Taxonomy" id="54911"/>
    <lineage>
        <taxon>Bacteria</taxon>
        <taxon>Bacillati</taxon>
        <taxon>Bacillota</taxon>
        <taxon>Bacilli</taxon>
        <taxon>Bacillales</taxon>
        <taxon>Paenibacillaceae</taxon>
        <taxon>Brevibacillus</taxon>
    </lineage>
</organism>
<dbReference type="EMBL" id="LJJB01000013">
    <property type="protein sequence ID" value="KQL45041.1"/>
    <property type="molecule type" value="Genomic_DNA"/>
</dbReference>
<evidence type="ECO:0000313" key="2">
    <source>
        <dbReference type="EMBL" id="KQL45041.1"/>
    </source>
</evidence>
<name>A0ABR5N3L5_BRECH</name>
<keyword evidence="3" id="KW-1185">Reference proteome</keyword>
<protein>
    <submittedName>
        <fullName evidence="2">Uncharacterized protein</fullName>
    </submittedName>
</protein>
<evidence type="ECO:0000256" key="1">
    <source>
        <dbReference type="SAM" id="Phobius"/>
    </source>
</evidence>
<dbReference type="Proteomes" id="UP000051063">
    <property type="component" value="Unassembled WGS sequence"/>
</dbReference>
<keyword evidence="1" id="KW-0472">Membrane</keyword>